<keyword evidence="1" id="KW-0472">Membrane</keyword>
<dbReference type="Proteomes" id="UP001205063">
    <property type="component" value="Unassembled WGS sequence"/>
</dbReference>
<organism evidence="2 3">
    <name type="scientific">Bittarella massiliensis</name>
    <name type="common">ex Durand et al. 2017</name>
    <dbReference type="NCBI Taxonomy" id="1720313"/>
    <lineage>
        <taxon>Bacteria</taxon>
        <taxon>Bacillati</taxon>
        <taxon>Bacillota</taxon>
        <taxon>Clostridia</taxon>
        <taxon>Eubacteriales</taxon>
        <taxon>Oscillospiraceae</taxon>
        <taxon>Bittarella (ex Durand et al. 2017)</taxon>
    </lineage>
</organism>
<comment type="caution">
    <text evidence="2">The sequence shown here is derived from an EMBL/GenBank/DDBJ whole genome shotgun (WGS) entry which is preliminary data.</text>
</comment>
<gene>
    <name evidence="2" type="ORF">NE646_08135</name>
</gene>
<feature type="transmembrane region" description="Helical" evidence="1">
    <location>
        <begin position="58"/>
        <end position="77"/>
    </location>
</feature>
<evidence type="ECO:0000313" key="3">
    <source>
        <dbReference type="Proteomes" id="UP001205063"/>
    </source>
</evidence>
<dbReference type="RefSeq" id="WP_256136151.1">
    <property type="nucleotide sequence ID" value="NZ_JANGAB010000003.1"/>
</dbReference>
<reference evidence="2" key="1">
    <citation type="submission" date="2022-06" db="EMBL/GenBank/DDBJ databases">
        <title>Isolation of gut microbiota from human fecal samples.</title>
        <authorList>
            <person name="Pamer E.G."/>
            <person name="Barat B."/>
            <person name="Waligurski E."/>
            <person name="Medina S."/>
            <person name="Paddock L."/>
            <person name="Mostad J."/>
        </authorList>
    </citation>
    <scope>NUCLEOTIDE SEQUENCE</scope>
    <source>
        <strain evidence="2">DFI.7.96</strain>
    </source>
</reference>
<feature type="transmembrane region" description="Helical" evidence="1">
    <location>
        <begin position="129"/>
        <end position="149"/>
    </location>
</feature>
<feature type="transmembrane region" description="Helical" evidence="1">
    <location>
        <begin position="33"/>
        <end position="52"/>
    </location>
</feature>
<proteinExistence type="predicted"/>
<evidence type="ECO:0008006" key="4">
    <source>
        <dbReference type="Google" id="ProtNLM"/>
    </source>
</evidence>
<dbReference type="AlphaFoldDB" id="A0AAW5KE73"/>
<evidence type="ECO:0000256" key="1">
    <source>
        <dbReference type="SAM" id="Phobius"/>
    </source>
</evidence>
<protein>
    <recommendedName>
        <fullName evidence="4">DUF4203 domain-containing protein</fullName>
    </recommendedName>
</protein>
<feature type="transmembrane region" description="Helical" evidence="1">
    <location>
        <begin position="84"/>
        <end position="100"/>
    </location>
</feature>
<name>A0AAW5KE73_9FIRM</name>
<evidence type="ECO:0000313" key="2">
    <source>
        <dbReference type="EMBL" id="MCQ4949636.1"/>
    </source>
</evidence>
<keyword evidence="1" id="KW-1133">Transmembrane helix</keyword>
<dbReference type="EMBL" id="JANGAB010000003">
    <property type="protein sequence ID" value="MCQ4949636.1"/>
    <property type="molecule type" value="Genomic_DNA"/>
</dbReference>
<feature type="transmembrane region" description="Helical" evidence="1">
    <location>
        <begin position="6"/>
        <end position="26"/>
    </location>
</feature>
<feature type="transmembrane region" description="Helical" evidence="1">
    <location>
        <begin position="155"/>
        <end position="173"/>
    </location>
</feature>
<accession>A0AAW5KE73</accession>
<sequence length="181" mass="18532">MPDFSASAALWPTIFTVLLALADCFLGFKLSKFWISLAGFVLGAALGGWLASLLSIEGWLLLLPILLLGVVGALLAYRIYRGGVFLLCFLTAFVGIYALIPIPWAGALVGCAAGLLAGALSLKLLRPALILSTGIGGGLCAGAGLLPLLGLKNPLWGLLAGVALAIAGVAVQFHTTSEEEG</sequence>
<keyword evidence="1" id="KW-0812">Transmembrane</keyword>